<dbReference type="RefSeq" id="WP_147431305.1">
    <property type="nucleotide sequence ID" value="NZ_RBXP01000014.1"/>
</dbReference>
<organism evidence="1 2">
    <name type="scientific">Azonexus fungiphilus</name>
    <dbReference type="NCBI Taxonomy" id="146940"/>
    <lineage>
        <taxon>Bacteria</taxon>
        <taxon>Pseudomonadati</taxon>
        <taxon>Pseudomonadota</taxon>
        <taxon>Betaproteobacteria</taxon>
        <taxon>Rhodocyclales</taxon>
        <taxon>Azonexaceae</taxon>
        <taxon>Azonexus</taxon>
    </lineage>
</organism>
<dbReference type="OrthoDB" id="9802472at2"/>
<name>A0A495WDE9_9RHOO</name>
<reference evidence="1 2" key="1">
    <citation type="submission" date="2018-10" db="EMBL/GenBank/DDBJ databases">
        <title>Genomic Encyclopedia of Type Strains, Phase IV (KMG-IV): sequencing the most valuable type-strain genomes for metagenomic binning, comparative biology and taxonomic classification.</title>
        <authorList>
            <person name="Goeker M."/>
        </authorList>
    </citation>
    <scope>NUCLEOTIDE SEQUENCE [LARGE SCALE GENOMIC DNA]</scope>
    <source>
        <strain evidence="1 2">DSM 23841</strain>
    </source>
</reference>
<gene>
    <name evidence="1" type="ORF">DFR40_1823</name>
</gene>
<evidence type="ECO:0000313" key="2">
    <source>
        <dbReference type="Proteomes" id="UP000270626"/>
    </source>
</evidence>
<accession>A0A495WDE9</accession>
<evidence type="ECO:0000313" key="1">
    <source>
        <dbReference type="EMBL" id="RKT58795.1"/>
    </source>
</evidence>
<proteinExistence type="predicted"/>
<dbReference type="EMBL" id="RBXP01000014">
    <property type="protein sequence ID" value="RKT58795.1"/>
    <property type="molecule type" value="Genomic_DNA"/>
</dbReference>
<dbReference type="PROSITE" id="PS51257">
    <property type="entry name" value="PROKAR_LIPOPROTEIN"/>
    <property type="match status" value="1"/>
</dbReference>
<keyword evidence="2" id="KW-1185">Reference proteome</keyword>
<sequence>MPKRTDDSSEDTCAGRPIKAATHPFSVNFLAGCRKFSDLAKETDDGQEVMIYATSCIVNAACFLEAKLNEEVAIARICFDESSYERKRWDEVKDGERRHSIPQKWNQVAALTGGRCWDSGVEPFQSFETISSLRNELVHFKADPLGKDEAPSRKIAGLMRLLPVHRNCQTGWRGREDRPRHLR</sequence>
<protein>
    <submittedName>
        <fullName evidence="1">Uncharacterized protein</fullName>
    </submittedName>
</protein>
<dbReference type="AlphaFoldDB" id="A0A495WDE9"/>
<dbReference type="Proteomes" id="UP000270626">
    <property type="component" value="Unassembled WGS sequence"/>
</dbReference>
<comment type="caution">
    <text evidence="1">The sequence shown here is derived from an EMBL/GenBank/DDBJ whole genome shotgun (WGS) entry which is preliminary data.</text>
</comment>